<evidence type="ECO:0000256" key="1">
    <source>
        <dbReference type="ARBA" id="ARBA00004496"/>
    </source>
</evidence>
<evidence type="ECO:0000256" key="11">
    <source>
        <dbReference type="ARBA" id="ARBA00023167"/>
    </source>
</evidence>
<proteinExistence type="inferred from homology"/>
<evidence type="ECO:0000256" key="2">
    <source>
        <dbReference type="ARBA" id="ARBA00009437"/>
    </source>
</evidence>
<evidence type="ECO:0000256" key="5">
    <source>
        <dbReference type="ARBA" id="ARBA00022491"/>
    </source>
</evidence>
<feature type="domain" description="HTH lysR-type" evidence="12">
    <location>
        <begin position="5"/>
        <end position="62"/>
    </location>
</feature>
<evidence type="ECO:0000256" key="3">
    <source>
        <dbReference type="ARBA" id="ARBA00019365"/>
    </source>
</evidence>
<gene>
    <name evidence="13" type="ORF">AAIA72_12545</name>
</gene>
<evidence type="ECO:0000256" key="9">
    <source>
        <dbReference type="ARBA" id="ARBA00023159"/>
    </source>
</evidence>
<dbReference type="Pfam" id="PF03466">
    <property type="entry name" value="LysR_substrate"/>
    <property type="match status" value="1"/>
</dbReference>
<dbReference type="CDD" id="cd08441">
    <property type="entry name" value="PBP2_MetR"/>
    <property type="match status" value="1"/>
</dbReference>
<keyword evidence="8" id="KW-0238">DNA-binding</keyword>
<evidence type="ECO:0000256" key="8">
    <source>
        <dbReference type="ARBA" id="ARBA00023125"/>
    </source>
</evidence>
<accession>A0AB39UTN0</accession>
<evidence type="ECO:0000256" key="7">
    <source>
        <dbReference type="ARBA" id="ARBA00023015"/>
    </source>
</evidence>
<dbReference type="InterPro" id="IPR037406">
    <property type="entry name" value="MetR_PBP2"/>
</dbReference>
<dbReference type="GO" id="GO:0003700">
    <property type="term" value="F:DNA-binding transcription factor activity"/>
    <property type="evidence" value="ECO:0007669"/>
    <property type="project" value="InterPro"/>
</dbReference>
<comment type="subcellular location">
    <subcellularLocation>
        <location evidence="1">Cytoplasm</location>
    </subcellularLocation>
</comment>
<keyword evidence="10" id="KW-0804">Transcription</keyword>
<dbReference type="PRINTS" id="PR00039">
    <property type="entry name" value="HTHLYSR"/>
</dbReference>
<evidence type="ECO:0000259" key="12">
    <source>
        <dbReference type="PROSITE" id="PS50931"/>
    </source>
</evidence>
<dbReference type="Gene3D" id="3.40.190.10">
    <property type="entry name" value="Periplasmic binding protein-like II"/>
    <property type="match status" value="1"/>
</dbReference>
<keyword evidence="11" id="KW-0486">Methionine biosynthesis</keyword>
<dbReference type="GO" id="GO:0005737">
    <property type="term" value="C:cytoplasm"/>
    <property type="evidence" value="ECO:0007669"/>
    <property type="project" value="UniProtKB-SubCell"/>
</dbReference>
<dbReference type="KEGG" id="tcd:AAIA72_12545"/>
<comment type="similarity">
    <text evidence="2">Belongs to the LysR transcriptional regulatory family.</text>
</comment>
<dbReference type="GO" id="GO:0009086">
    <property type="term" value="P:methionine biosynthetic process"/>
    <property type="evidence" value="ECO:0007669"/>
    <property type="project" value="UniProtKB-KW"/>
</dbReference>
<dbReference type="Pfam" id="PF00126">
    <property type="entry name" value="HTH_1"/>
    <property type="match status" value="1"/>
</dbReference>
<evidence type="ECO:0000256" key="4">
    <source>
        <dbReference type="ARBA" id="ARBA00022490"/>
    </source>
</evidence>
<dbReference type="InterPro" id="IPR005119">
    <property type="entry name" value="LysR_subst-bd"/>
</dbReference>
<evidence type="ECO:0000256" key="10">
    <source>
        <dbReference type="ARBA" id="ARBA00023163"/>
    </source>
</evidence>
<dbReference type="PROSITE" id="PS50931">
    <property type="entry name" value="HTH_LYSR"/>
    <property type="match status" value="1"/>
</dbReference>
<dbReference type="InterPro" id="IPR036390">
    <property type="entry name" value="WH_DNA-bd_sf"/>
</dbReference>
<dbReference type="SUPFAM" id="SSF53850">
    <property type="entry name" value="Periplasmic binding protein-like II"/>
    <property type="match status" value="1"/>
</dbReference>
<organism evidence="13">
    <name type="scientific">Thermohahella caldifontis</name>
    <dbReference type="NCBI Taxonomy" id="3142973"/>
    <lineage>
        <taxon>Bacteria</taxon>
        <taxon>Pseudomonadati</taxon>
        <taxon>Pseudomonadota</taxon>
        <taxon>Gammaproteobacteria</taxon>
        <taxon>Oceanospirillales</taxon>
        <taxon>Hahellaceae</taxon>
        <taxon>Thermohahella</taxon>
    </lineage>
</organism>
<keyword evidence="5" id="KW-0678">Repressor</keyword>
<dbReference type="PANTHER" id="PTHR30126">
    <property type="entry name" value="HTH-TYPE TRANSCRIPTIONAL REGULATOR"/>
    <property type="match status" value="1"/>
</dbReference>
<dbReference type="EMBL" id="CP154858">
    <property type="protein sequence ID" value="XDT71632.1"/>
    <property type="molecule type" value="Genomic_DNA"/>
</dbReference>
<name>A0AB39UTN0_9GAMM</name>
<dbReference type="GO" id="GO:0000976">
    <property type="term" value="F:transcription cis-regulatory region binding"/>
    <property type="evidence" value="ECO:0007669"/>
    <property type="project" value="TreeGrafter"/>
</dbReference>
<dbReference type="InterPro" id="IPR000847">
    <property type="entry name" value="LysR_HTH_N"/>
</dbReference>
<keyword evidence="9" id="KW-0010">Activator</keyword>
<reference evidence="13" key="1">
    <citation type="submission" date="2024-05" db="EMBL/GenBank/DDBJ databases">
        <title>Genome sequencing of novel strain.</title>
        <authorList>
            <person name="Ganbat D."/>
            <person name="Ganbat S."/>
            <person name="Lee S.-J."/>
        </authorList>
    </citation>
    <scope>NUCLEOTIDE SEQUENCE</scope>
    <source>
        <strain evidence="13">SMD15-11</strain>
    </source>
</reference>
<dbReference type="InterPro" id="IPR036388">
    <property type="entry name" value="WH-like_DNA-bd_sf"/>
</dbReference>
<dbReference type="SUPFAM" id="SSF46785">
    <property type="entry name" value="Winged helix' DNA-binding domain"/>
    <property type="match status" value="1"/>
</dbReference>
<dbReference type="AlphaFoldDB" id="A0AB39UTN0"/>
<sequence length="309" mass="34730">MRHRIELRHLQTLRALRDAGSLAKAANVLALTQSALSHQLRELEQRLDVAVIVRKSRPLRLTPAGEILADLADEVLPRVEQAEQALARMAGGEAGRLNMVVECHSCFNWLMPVLNAYREHWPEVEMDLSNAFHFDALPALLRGDVDLVVTADPDTSLALAYAPLFRYESVLVLAPDHPLMKVPQITAERLAEETLISYPVSKEKLDVYRLFMAPAGTWFREVRQTELTLMMLQLVASHRGVAVLPNWAVADFAAQNLVATRSLTPDGVWNTLHAAIRPDTRELPYMAHFLELARRTCFQTLKGIRPVPE</sequence>
<keyword evidence="6" id="KW-0028">Amino-acid biosynthesis</keyword>
<evidence type="ECO:0000256" key="6">
    <source>
        <dbReference type="ARBA" id="ARBA00022605"/>
    </source>
</evidence>
<keyword evidence="7" id="KW-0805">Transcription regulation</keyword>
<dbReference type="Gene3D" id="1.10.10.10">
    <property type="entry name" value="Winged helix-like DNA-binding domain superfamily/Winged helix DNA-binding domain"/>
    <property type="match status" value="1"/>
</dbReference>
<dbReference type="RefSeq" id="WP_369600659.1">
    <property type="nucleotide sequence ID" value="NZ_CP154858.1"/>
</dbReference>
<dbReference type="PANTHER" id="PTHR30126:SF25">
    <property type="entry name" value="HTH-TYPE TRANSCRIPTIONAL REGULATOR METR"/>
    <property type="match status" value="1"/>
</dbReference>
<keyword evidence="4" id="KW-0963">Cytoplasm</keyword>
<protein>
    <recommendedName>
        <fullName evidence="3">HTH-type transcriptional regulator MetR</fullName>
    </recommendedName>
</protein>
<evidence type="ECO:0000313" key="13">
    <source>
        <dbReference type="EMBL" id="XDT71632.1"/>
    </source>
</evidence>